<sequence length="210" mass="22332">MDVLKVSFVFFLFISLSSATNVVDFCVADLSFPVGPAGYPCKNPAKLTVDDFVYSGLSVAGNTSNIFKVGINEAFDVTFPALNGQGISMLRADIGVGGVVPLHSHRVTELIFMVEGTMVSGFIGSDNKPYYKNMKKGDIMIIPQGSYHFSVNTGNTPAIATATFNGANPGIRVVTTSIAANNLPTDIIQKVTLLDAKQILDLKKIFGGSN</sequence>
<feature type="binding site" evidence="9">
    <location>
        <position position="105"/>
    </location>
    <ligand>
        <name>oxalate</name>
        <dbReference type="ChEBI" id="CHEBI:30623"/>
    </ligand>
</feature>
<dbReference type="Gene3D" id="2.60.120.10">
    <property type="entry name" value="Jelly Rolls"/>
    <property type="match status" value="1"/>
</dbReference>
<evidence type="ECO:0000313" key="15">
    <source>
        <dbReference type="RefSeq" id="XP_021847852.1"/>
    </source>
</evidence>
<feature type="disulfide bond" evidence="11">
    <location>
        <begin position="26"/>
        <end position="41"/>
    </location>
</feature>
<organism evidence="14 15">
    <name type="scientific">Spinacia oleracea</name>
    <name type="common">Spinach</name>
    <dbReference type="NCBI Taxonomy" id="3562"/>
    <lineage>
        <taxon>Eukaryota</taxon>
        <taxon>Viridiplantae</taxon>
        <taxon>Streptophyta</taxon>
        <taxon>Embryophyta</taxon>
        <taxon>Tracheophyta</taxon>
        <taxon>Spermatophyta</taxon>
        <taxon>Magnoliopsida</taxon>
        <taxon>eudicotyledons</taxon>
        <taxon>Gunneridae</taxon>
        <taxon>Pentapetalae</taxon>
        <taxon>Caryophyllales</taxon>
        <taxon>Chenopodiaceae</taxon>
        <taxon>Chenopodioideae</taxon>
        <taxon>Anserineae</taxon>
        <taxon>Spinacia</taxon>
    </lineage>
</organism>
<proteinExistence type="inferred from homology"/>
<dbReference type="InterPro" id="IPR001929">
    <property type="entry name" value="Germin"/>
</dbReference>
<evidence type="ECO:0000256" key="9">
    <source>
        <dbReference type="PIRSR" id="PIRSR601929-1"/>
    </source>
</evidence>
<feature type="binding site" evidence="10">
    <location>
        <position position="148"/>
    </location>
    <ligand>
        <name>Mn(2+)</name>
        <dbReference type="ChEBI" id="CHEBI:29035"/>
    </ligand>
</feature>
<feature type="binding site" evidence="9">
    <location>
        <position position="109"/>
    </location>
    <ligand>
        <name>oxalate</name>
        <dbReference type="ChEBI" id="CHEBI:30623"/>
    </ligand>
</feature>
<dbReference type="Pfam" id="PF00190">
    <property type="entry name" value="Cupin_1"/>
    <property type="match status" value="1"/>
</dbReference>
<protein>
    <recommendedName>
        <fullName evidence="12">Germin-like protein</fullName>
    </recommendedName>
</protein>
<dbReference type="KEGG" id="soe:110787526"/>
<feature type="chain" id="PRO_5040527621" description="Germin-like protein" evidence="12">
    <location>
        <begin position="20"/>
        <end position="210"/>
    </location>
</feature>
<keyword evidence="8 9" id="KW-0464">Manganese</keyword>
<feature type="signal peptide" evidence="12">
    <location>
        <begin position="1"/>
        <end position="19"/>
    </location>
</feature>
<gene>
    <name evidence="15" type="primary">LOC110787526</name>
</gene>
<evidence type="ECO:0000256" key="7">
    <source>
        <dbReference type="ARBA" id="ARBA00023157"/>
    </source>
</evidence>
<comment type="subcellular location">
    <subcellularLocation>
        <location evidence="1 12">Secreted</location>
        <location evidence="1 12">Extracellular space</location>
        <location evidence="1 12">Apoplast</location>
    </subcellularLocation>
</comment>
<evidence type="ECO:0000313" key="14">
    <source>
        <dbReference type="Proteomes" id="UP000813463"/>
    </source>
</evidence>
<accession>A0A9R0IET1</accession>
<reference evidence="15" key="2">
    <citation type="submission" date="2025-08" db="UniProtKB">
        <authorList>
            <consortium name="RefSeq"/>
        </authorList>
    </citation>
    <scope>IDENTIFICATION</scope>
    <source>
        <tissue evidence="15">Leaf</tissue>
    </source>
</reference>
<evidence type="ECO:0000256" key="5">
    <source>
        <dbReference type="ARBA" id="ARBA00022723"/>
    </source>
</evidence>
<keyword evidence="14" id="KW-1185">Reference proteome</keyword>
<feature type="binding site" evidence="10">
    <location>
        <position position="103"/>
    </location>
    <ligand>
        <name>Mn(2+)</name>
        <dbReference type="ChEBI" id="CHEBI:29035"/>
    </ligand>
</feature>
<dbReference type="CDD" id="cd02241">
    <property type="entry name" value="cupin_OxOx"/>
    <property type="match status" value="1"/>
</dbReference>
<dbReference type="PRINTS" id="PR00325">
    <property type="entry name" value="GERMIN"/>
</dbReference>
<evidence type="ECO:0000256" key="11">
    <source>
        <dbReference type="PIRSR" id="PIRSR601929-3"/>
    </source>
</evidence>
<dbReference type="FunFam" id="2.60.120.10:FF:000047">
    <property type="entry name" value="Auxin-binding protein ABP19a"/>
    <property type="match status" value="1"/>
</dbReference>
<evidence type="ECO:0000256" key="12">
    <source>
        <dbReference type="RuleBase" id="RU366015"/>
    </source>
</evidence>
<feature type="binding site" evidence="10">
    <location>
        <position position="109"/>
    </location>
    <ligand>
        <name>Mn(2+)</name>
        <dbReference type="ChEBI" id="CHEBI:29035"/>
    </ligand>
</feature>
<evidence type="ECO:0000256" key="1">
    <source>
        <dbReference type="ARBA" id="ARBA00004271"/>
    </source>
</evidence>
<evidence type="ECO:0000259" key="13">
    <source>
        <dbReference type="SMART" id="SM00835"/>
    </source>
</evidence>
<dbReference type="RefSeq" id="XP_021847852.1">
    <property type="nucleotide sequence ID" value="XM_021992160.2"/>
</dbReference>
<dbReference type="Proteomes" id="UP000813463">
    <property type="component" value="Chromosome 6"/>
</dbReference>
<evidence type="ECO:0000256" key="6">
    <source>
        <dbReference type="ARBA" id="ARBA00022729"/>
    </source>
</evidence>
<evidence type="ECO:0000256" key="4">
    <source>
        <dbReference type="ARBA" id="ARBA00022525"/>
    </source>
</evidence>
<dbReference type="GO" id="GO:0031012">
    <property type="term" value="C:extracellular matrix"/>
    <property type="evidence" value="ECO:0000318"/>
    <property type="project" value="GO_Central"/>
</dbReference>
<feature type="domain" description="Cupin type-1" evidence="13">
    <location>
        <begin position="55"/>
        <end position="200"/>
    </location>
</feature>
<keyword evidence="3 12" id="KW-0052">Apoplast</keyword>
<dbReference type="SMART" id="SM00835">
    <property type="entry name" value="Cupin_1"/>
    <property type="match status" value="1"/>
</dbReference>
<dbReference type="GO" id="GO:0048046">
    <property type="term" value="C:apoplast"/>
    <property type="evidence" value="ECO:0007669"/>
    <property type="project" value="UniProtKB-SubCell"/>
</dbReference>
<dbReference type="AlphaFoldDB" id="A0A9R0IET1"/>
<keyword evidence="6 12" id="KW-0732">Signal</keyword>
<keyword evidence="5 9" id="KW-0479">Metal-binding</keyword>
<comment type="similarity">
    <text evidence="2 12">Belongs to the germin family.</text>
</comment>
<dbReference type="InterPro" id="IPR014710">
    <property type="entry name" value="RmlC-like_jellyroll"/>
</dbReference>
<dbReference type="InterPro" id="IPR011051">
    <property type="entry name" value="RmlC_Cupin_sf"/>
</dbReference>
<keyword evidence="7 11" id="KW-1015">Disulfide bond</keyword>
<feature type="binding site" evidence="10">
    <location>
        <position position="105"/>
    </location>
    <ligand>
        <name>Mn(2+)</name>
        <dbReference type="ChEBI" id="CHEBI:29035"/>
    </ligand>
</feature>
<dbReference type="OrthoDB" id="601303at2759"/>
<evidence type="ECO:0000256" key="3">
    <source>
        <dbReference type="ARBA" id="ARBA00022523"/>
    </source>
</evidence>
<reference evidence="14" key="1">
    <citation type="journal article" date="2021" name="Nat. Commun.">
        <title>Genomic analyses provide insights into spinach domestication and the genetic basis of agronomic traits.</title>
        <authorList>
            <person name="Cai X."/>
            <person name="Sun X."/>
            <person name="Xu C."/>
            <person name="Sun H."/>
            <person name="Wang X."/>
            <person name="Ge C."/>
            <person name="Zhang Z."/>
            <person name="Wang Q."/>
            <person name="Fei Z."/>
            <person name="Jiao C."/>
            <person name="Wang Q."/>
        </authorList>
    </citation>
    <scope>NUCLEOTIDE SEQUENCE [LARGE SCALE GENOMIC DNA]</scope>
    <source>
        <strain evidence="14">cv. Varoflay</strain>
    </source>
</reference>
<evidence type="ECO:0000256" key="2">
    <source>
        <dbReference type="ARBA" id="ARBA00007456"/>
    </source>
</evidence>
<evidence type="ECO:0000256" key="8">
    <source>
        <dbReference type="ARBA" id="ARBA00023211"/>
    </source>
</evidence>
<keyword evidence="4 12" id="KW-0964">Secreted</keyword>
<dbReference type="PANTHER" id="PTHR31238">
    <property type="entry name" value="GERMIN-LIKE PROTEIN SUBFAMILY 3 MEMBER 3"/>
    <property type="match status" value="1"/>
</dbReference>
<name>A0A9R0IET1_SPIOL</name>
<evidence type="ECO:0000256" key="10">
    <source>
        <dbReference type="PIRSR" id="PIRSR601929-2"/>
    </source>
</evidence>
<dbReference type="GeneID" id="110787526"/>
<dbReference type="GO" id="GO:0030145">
    <property type="term" value="F:manganese ion binding"/>
    <property type="evidence" value="ECO:0007669"/>
    <property type="project" value="UniProtKB-UniRule"/>
</dbReference>
<dbReference type="SUPFAM" id="SSF51182">
    <property type="entry name" value="RmlC-like cupins"/>
    <property type="match status" value="1"/>
</dbReference>
<dbReference type="InterPro" id="IPR006045">
    <property type="entry name" value="Cupin_1"/>
</dbReference>